<accession>A0A845R6L5</accession>
<proteinExistence type="predicted"/>
<reference evidence="1 2" key="1">
    <citation type="submission" date="2018-08" db="EMBL/GenBank/DDBJ databases">
        <title>Murine metabolic-syndrome-specific gut microbial biobank.</title>
        <authorList>
            <person name="Liu C."/>
        </authorList>
    </citation>
    <scope>NUCLEOTIDE SEQUENCE [LARGE SCALE GENOMIC DNA]</scope>
    <source>
        <strain evidence="1 2">583</strain>
    </source>
</reference>
<gene>
    <name evidence="1" type="primary">yyaC</name>
    <name evidence="1" type="ORF">D3Z33_14840</name>
</gene>
<dbReference type="RefSeq" id="WP_160198599.1">
    <property type="nucleotide sequence ID" value="NZ_QXXA01000020.1"/>
</dbReference>
<protein>
    <submittedName>
        <fullName evidence="1">Spore protease YyaC</fullName>
    </submittedName>
</protein>
<sequence length="194" mass="21464">MLNQNNNSIDCNSDFATSTFSNILLKKLSETYSPIYSDIVIVCIGTDKSTGDSLGPLVGYFLDKGLFLNTKNVHIYGTLEKPVHAKNLITYINIIDKKFDNPFVIAIDASLGMYNRVGFISVWDGPLKPGSGVNKELPLVGNIHITGVVNISGFMEFILLQNTRLNIVMKMARIISTSIIYSLSKLNIDNKKLN</sequence>
<dbReference type="Proteomes" id="UP000467132">
    <property type="component" value="Unassembled WGS sequence"/>
</dbReference>
<dbReference type="OrthoDB" id="9815953at2"/>
<keyword evidence="1" id="KW-0378">Hydrolase</keyword>
<keyword evidence="1" id="KW-0645">Protease</keyword>
<dbReference type="InterPro" id="IPR009665">
    <property type="entry name" value="YyaC"/>
</dbReference>
<name>A0A845R6L5_9CLOT</name>
<keyword evidence="2" id="KW-1185">Reference proteome</keyword>
<organism evidence="1 2">
    <name type="scientific">Senegalia massiliensis</name>
    <dbReference type="NCBI Taxonomy" id="1720316"/>
    <lineage>
        <taxon>Bacteria</taxon>
        <taxon>Bacillati</taxon>
        <taxon>Bacillota</taxon>
        <taxon>Clostridia</taxon>
        <taxon>Eubacteriales</taxon>
        <taxon>Clostridiaceae</taxon>
        <taxon>Senegalia</taxon>
    </lineage>
</organism>
<dbReference type="SUPFAM" id="SSF53163">
    <property type="entry name" value="HybD-like"/>
    <property type="match status" value="1"/>
</dbReference>
<dbReference type="EMBL" id="QXXA01000020">
    <property type="protein sequence ID" value="NBI08133.1"/>
    <property type="molecule type" value="Genomic_DNA"/>
</dbReference>
<evidence type="ECO:0000313" key="2">
    <source>
        <dbReference type="Proteomes" id="UP000467132"/>
    </source>
</evidence>
<dbReference type="Pfam" id="PF06866">
    <property type="entry name" value="DUF1256"/>
    <property type="match status" value="1"/>
</dbReference>
<comment type="caution">
    <text evidence="1">The sequence shown here is derived from an EMBL/GenBank/DDBJ whole genome shotgun (WGS) entry which is preliminary data.</text>
</comment>
<evidence type="ECO:0000313" key="1">
    <source>
        <dbReference type="EMBL" id="NBI08133.1"/>
    </source>
</evidence>
<dbReference type="GO" id="GO:0008233">
    <property type="term" value="F:peptidase activity"/>
    <property type="evidence" value="ECO:0007669"/>
    <property type="project" value="UniProtKB-KW"/>
</dbReference>
<dbReference type="NCBIfam" id="TIGR02841">
    <property type="entry name" value="spore_YyaC"/>
    <property type="match status" value="1"/>
</dbReference>
<dbReference type="InterPro" id="IPR023430">
    <property type="entry name" value="Pept_HybD-like_dom_sf"/>
</dbReference>
<dbReference type="AlphaFoldDB" id="A0A845R6L5"/>
<dbReference type="GO" id="GO:0006508">
    <property type="term" value="P:proteolysis"/>
    <property type="evidence" value="ECO:0007669"/>
    <property type="project" value="UniProtKB-KW"/>
</dbReference>